<protein>
    <recommendedName>
        <fullName evidence="4">DUF2254 domain-containing protein</fullName>
    </recommendedName>
</protein>
<keyword evidence="1" id="KW-1133">Transmembrane helix</keyword>
<evidence type="ECO:0000313" key="3">
    <source>
        <dbReference type="Proteomes" id="UP000281350"/>
    </source>
</evidence>
<organism evidence="2 3">
    <name type="scientific">Pseudomonas syringae pv. primulae</name>
    <dbReference type="NCBI Taxonomy" id="251707"/>
    <lineage>
        <taxon>Bacteria</taxon>
        <taxon>Pseudomonadati</taxon>
        <taxon>Pseudomonadota</taxon>
        <taxon>Gammaproteobacteria</taxon>
        <taxon>Pseudomonadales</taxon>
        <taxon>Pseudomonadaceae</taxon>
        <taxon>Pseudomonas</taxon>
    </lineage>
</organism>
<feature type="transmembrane region" description="Helical" evidence="1">
    <location>
        <begin position="92"/>
        <end position="115"/>
    </location>
</feature>
<feature type="transmembrane region" description="Helical" evidence="1">
    <location>
        <begin position="136"/>
        <end position="156"/>
    </location>
</feature>
<evidence type="ECO:0008006" key="4">
    <source>
        <dbReference type="Google" id="ProtNLM"/>
    </source>
</evidence>
<feature type="transmembrane region" description="Helical" evidence="1">
    <location>
        <begin position="162"/>
        <end position="184"/>
    </location>
</feature>
<name>A0A3M3XXJ3_9PSED</name>
<keyword evidence="1" id="KW-0472">Membrane</keyword>
<proteinExistence type="predicted"/>
<dbReference type="AlphaFoldDB" id="A0A3M3XXJ3"/>
<accession>A0A3M3XXJ3</accession>
<evidence type="ECO:0000256" key="1">
    <source>
        <dbReference type="SAM" id="Phobius"/>
    </source>
</evidence>
<comment type="caution">
    <text evidence="2">The sequence shown here is derived from an EMBL/GenBank/DDBJ whole genome shotgun (WGS) entry which is preliminary data.</text>
</comment>
<sequence length="755" mass="83211">MSRHRVFRSENREGMNMPTIKARLRKAYALAVIRHHRAQSKLGLWLSRHGGLIAGAGHSVGLLLSFLSLPFLKTYVGEYFKPPETLGALRSLLGGTGSALIGAAAIAFSLIVFAMQTNVERMPHGLFRMLSSDRRLLVTFLGSLLTAIAIAGTSLIPNASWAIPAIFVALWGIAAILSMFLYAYRRALQLINPLEQLNLMSAAVGRDLRKWRRLADHASILLEEDCATDLGDEQSQFNASRAAFFNTNTSWANSTLEAIHYTVSYAKRFAGQGDYDVTEFAHRQLVQINAAYCQAKQGAFVGSNLFIEMPGVSDQTINTTLEQLRQSMQDALSKGDERLAESTLRTFAALYGIYLGIAYPGREQTKHHALLASTYLVNAIEIIVAHDMPDLMMHGVRLVGKASKLALRHELPNDCAGLAEKLGKLALVGVVKANHQPVTLTALEQLSDVTFDLLVEGTHDIDILVTRLRSAVSSVSQRFLGTPDGAIASVHSSTLGPYFSSTSTTSLKYRLTALVNELLQAPEGHEQVARIISNICIWAHQSYIPHREVLLLAVQHRSAFTLDAIQWAIDVPELLSALSSAPACPEHLKDELIRHAVWLVETLSWFPDDRDTTTFIENFSLTESLFETAWRSHVRNQSELHETCKARLLDWAKKGGSHATGWQILDSAMKALVALAVQEGSDAAVVRLTSEITRMLGREGAPSPHNRQETAERLIAHARSPRQRHSLRAIDRALDRQDAVRVSEVLLEVARTLAG</sequence>
<dbReference type="Proteomes" id="UP000281350">
    <property type="component" value="Unassembled WGS sequence"/>
</dbReference>
<evidence type="ECO:0000313" key="2">
    <source>
        <dbReference type="EMBL" id="RMO74729.1"/>
    </source>
</evidence>
<dbReference type="EMBL" id="RBPY01000129">
    <property type="protein sequence ID" value="RMO74729.1"/>
    <property type="molecule type" value="Genomic_DNA"/>
</dbReference>
<keyword evidence="1" id="KW-0812">Transmembrane</keyword>
<reference evidence="2 3" key="1">
    <citation type="submission" date="2018-08" db="EMBL/GenBank/DDBJ databases">
        <title>Recombination of ecologically and evolutionarily significant loci maintains genetic cohesion in the Pseudomonas syringae species complex.</title>
        <authorList>
            <person name="Dillon M."/>
            <person name="Thakur S."/>
            <person name="Almeida R.N.D."/>
            <person name="Weir B.S."/>
            <person name="Guttman D.S."/>
        </authorList>
    </citation>
    <scope>NUCLEOTIDE SEQUENCE [LARGE SCALE GENOMIC DNA]</scope>
    <source>
        <strain evidence="2 3">ICMP 2732</strain>
    </source>
</reference>
<gene>
    <name evidence="2" type="ORF">ALQ36_01822</name>
</gene>
<feature type="transmembrane region" description="Helical" evidence="1">
    <location>
        <begin position="51"/>
        <end position="72"/>
    </location>
</feature>